<dbReference type="Proteomes" id="UP001057452">
    <property type="component" value="Chromosome 10"/>
</dbReference>
<name>A0ACB9WYV2_CHAAC</name>
<evidence type="ECO:0000313" key="2">
    <source>
        <dbReference type="Proteomes" id="UP001057452"/>
    </source>
</evidence>
<evidence type="ECO:0000313" key="1">
    <source>
        <dbReference type="EMBL" id="KAI4819275.1"/>
    </source>
</evidence>
<reference evidence="1" key="1">
    <citation type="submission" date="2022-05" db="EMBL/GenBank/DDBJ databases">
        <title>Chromosome-level genome of Chaenocephalus aceratus.</title>
        <authorList>
            <person name="Park H."/>
        </authorList>
    </citation>
    <scope>NUCLEOTIDE SEQUENCE</scope>
    <source>
        <strain evidence="1">KU_202001</strain>
    </source>
</reference>
<gene>
    <name evidence="1" type="ORF">KUCAC02_004528</name>
</gene>
<comment type="caution">
    <text evidence="1">The sequence shown here is derived from an EMBL/GenBank/DDBJ whole genome shotgun (WGS) entry which is preliminary data.</text>
</comment>
<organism evidence="1 2">
    <name type="scientific">Chaenocephalus aceratus</name>
    <name type="common">Blackfin icefish</name>
    <name type="synonym">Chaenichthys aceratus</name>
    <dbReference type="NCBI Taxonomy" id="36190"/>
    <lineage>
        <taxon>Eukaryota</taxon>
        <taxon>Metazoa</taxon>
        <taxon>Chordata</taxon>
        <taxon>Craniata</taxon>
        <taxon>Vertebrata</taxon>
        <taxon>Euteleostomi</taxon>
        <taxon>Actinopterygii</taxon>
        <taxon>Neopterygii</taxon>
        <taxon>Teleostei</taxon>
        <taxon>Neoteleostei</taxon>
        <taxon>Acanthomorphata</taxon>
        <taxon>Eupercaria</taxon>
        <taxon>Perciformes</taxon>
        <taxon>Notothenioidei</taxon>
        <taxon>Channichthyidae</taxon>
        <taxon>Chaenocephalus</taxon>
    </lineage>
</organism>
<proteinExistence type="predicted"/>
<accession>A0ACB9WYV2</accession>
<protein>
    <submittedName>
        <fullName evidence="1">Uncharacterized protein</fullName>
    </submittedName>
</protein>
<sequence>MLGLGLKVMKLAGLRYHDIQITRMRSCLVVITHADRIKTSRTNAEQNKSCDVGREKRKGEGLKDKELIQRRGRERDERDCVLR</sequence>
<dbReference type="EMBL" id="CM043794">
    <property type="protein sequence ID" value="KAI4819275.1"/>
    <property type="molecule type" value="Genomic_DNA"/>
</dbReference>
<keyword evidence="2" id="KW-1185">Reference proteome</keyword>